<evidence type="ECO:0000256" key="3">
    <source>
        <dbReference type="ARBA" id="ARBA00022679"/>
    </source>
</evidence>
<keyword evidence="7 8" id="KW-0472">Membrane</keyword>
<keyword evidence="5" id="KW-0448">Lipopolysaccharide biosynthesis</keyword>
<keyword evidence="4 8" id="KW-0812">Transmembrane</keyword>
<dbReference type="PANTHER" id="PTHR48090">
    <property type="entry name" value="UNDECAPRENYL-PHOSPHATE 4-DEOXY-4-FORMAMIDO-L-ARABINOSE TRANSFERASE-RELATED"/>
    <property type="match status" value="1"/>
</dbReference>
<dbReference type="GO" id="GO:0009103">
    <property type="term" value="P:lipopolysaccharide biosynthetic process"/>
    <property type="evidence" value="ECO:0007669"/>
    <property type="project" value="UniProtKB-KW"/>
</dbReference>
<feature type="domain" description="Glycosyltransferase 2-like" evidence="9">
    <location>
        <begin position="25"/>
        <end position="186"/>
    </location>
</feature>
<dbReference type="PANTHER" id="PTHR48090:SF3">
    <property type="entry name" value="UNDECAPRENYL-PHOSPHATE 4-DEOXY-4-FORMAMIDO-L-ARABINOSE TRANSFERASE"/>
    <property type="match status" value="1"/>
</dbReference>
<dbReference type="AlphaFoldDB" id="A0AA96K2C5"/>
<accession>A0AA96K2C5</accession>
<dbReference type="GO" id="GO:0099621">
    <property type="term" value="F:undecaprenyl-phosphate 4-deoxy-4-formamido-L-arabinose transferase activity"/>
    <property type="evidence" value="ECO:0007669"/>
    <property type="project" value="TreeGrafter"/>
</dbReference>
<keyword evidence="6 8" id="KW-1133">Transmembrane helix</keyword>
<evidence type="ECO:0000313" key="10">
    <source>
        <dbReference type="EMBL" id="WNM63991.1"/>
    </source>
</evidence>
<evidence type="ECO:0000256" key="7">
    <source>
        <dbReference type="ARBA" id="ARBA00023136"/>
    </source>
</evidence>
<dbReference type="RefSeq" id="WP_312748835.1">
    <property type="nucleotide sequence ID" value="NZ_CP116968.1"/>
</dbReference>
<name>A0AA96K2C5_9BACT</name>
<dbReference type="InterPro" id="IPR001173">
    <property type="entry name" value="Glyco_trans_2-like"/>
</dbReference>
<evidence type="ECO:0000256" key="5">
    <source>
        <dbReference type="ARBA" id="ARBA00022985"/>
    </source>
</evidence>
<gene>
    <name evidence="10" type="ORF">PQG83_09600</name>
</gene>
<keyword evidence="3 10" id="KW-0808">Transferase</keyword>
<dbReference type="Proteomes" id="UP001302494">
    <property type="component" value="Chromosome"/>
</dbReference>
<sequence length="330" mass="37419">MPSISPSSVAHLSGECPEQRQFAVSVVIPVTERNDSLCDIYLAHAEILTGLVKSFEFIFVLDGGFESARHSLEGLIAKGKPIHVISLPRHFGEATALMVGFQHAKSDMFITLPAYFQTLPESLQLVVNSLKEGYDLVVTRRHPRRDIWINRLQNYVFHFVVWYLTDVNFHDMSCSLRGIRKHVIHEVQLYGDLHRFLPLLAYHRGFRVVEKNVLQHPADCHSRIYRPGVYLRRILDILTVVFLFKFTKKPLRFFGLIGAGLFSGGFIISMILAIQKLFGLTGLTDRPLLILGVLLMVLGVQTASIGLLGEMIIFTHARKLKDYAVQKILK</sequence>
<evidence type="ECO:0000256" key="8">
    <source>
        <dbReference type="SAM" id="Phobius"/>
    </source>
</evidence>
<protein>
    <submittedName>
        <fullName evidence="10">Glycosyltransferase</fullName>
        <ecNumber evidence="10">2.4.-.-</ecNumber>
    </submittedName>
</protein>
<dbReference type="KEGG" id="nneo:PQG83_09600"/>
<dbReference type="EC" id="2.4.-.-" evidence="10"/>
<reference evidence="10 11" key="1">
    <citation type="submission" date="2023-01" db="EMBL/GenBank/DDBJ databases">
        <title>Cultivation and genomic characterization of new, ubiquitous marine nitrite-oxidizing bacteria from the Nitrospirales.</title>
        <authorList>
            <person name="Mueller A.J."/>
            <person name="Daebeler A."/>
            <person name="Herbold C.W."/>
            <person name="Kirkegaard R.H."/>
            <person name="Daims H."/>
        </authorList>
    </citation>
    <scope>NUCLEOTIDE SEQUENCE [LARGE SCALE GENOMIC DNA]</scope>
    <source>
        <strain evidence="10 11">DK</strain>
    </source>
</reference>
<evidence type="ECO:0000256" key="6">
    <source>
        <dbReference type="ARBA" id="ARBA00022989"/>
    </source>
</evidence>
<evidence type="ECO:0000313" key="11">
    <source>
        <dbReference type="Proteomes" id="UP001302494"/>
    </source>
</evidence>
<feature type="transmembrane region" description="Helical" evidence="8">
    <location>
        <begin position="229"/>
        <end position="246"/>
    </location>
</feature>
<feature type="transmembrane region" description="Helical" evidence="8">
    <location>
        <begin position="253"/>
        <end position="275"/>
    </location>
</feature>
<feature type="transmembrane region" description="Helical" evidence="8">
    <location>
        <begin position="287"/>
        <end position="309"/>
    </location>
</feature>
<organism evidence="10 11">
    <name type="scientific">Candidatus Nitrospira neomarina</name>
    <dbReference type="NCBI Taxonomy" id="3020899"/>
    <lineage>
        <taxon>Bacteria</taxon>
        <taxon>Pseudomonadati</taxon>
        <taxon>Nitrospirota</taxon>
        <taxon>Nitrospiria</taxon>
        <taxon>Nitrospirales</taxon>
        <taxon>Nitrospiraceae</taxon>
        <taxon>Nitrospira</taxon>
    </lineage>
</organism>
<evidence type="ECO:0000256" key="2">
    <source>
        <dbReference type="ARBA" id="ARBA00022676"/>
    </source>
</evidence>
<dbReference type="InterPro" id="IPR029044">
    <property type="entry name" value="Nucleotide-diphossugar_trans"/>
</dbReference>
<keyword evidence="1" id="KW-1003">Cell membrane</keyword>
<evidence type="ECO:0000259" key="9">
    <source>
        <dbReference type="Pfam" id="PF00535"/>
    </source>
</evidence>
<evidence type="ECO:0000256" key="1">
    <source>
        <dbReference type="ARBA" id="ARBA00022475"/>
    </source>
</evidence>
<dbReference type="GO" id="GO:0005886">
    <property type="term" value="C:plasma membrane"/>
    <property type="evidence" value="ECO:0007669"/>
    <property type="project" value="TreeGrafter"/>
</dbReference>
<keyword evidence="11" id="KW-1185">Reference proteome</keyword>
<dbReference type="EMBL" id="CP116968">
    <property type="protein sequence ID" value="WNM63991.1"/>
    <property type="molecule type" value="Genomic_DNA"/>
</dbReference>
<dbReference type="Gene3D" id="3.90.550.10">
    <property type="entry name" value="Spore Coat Polysaccharide Biosynthesis Protein SpsA, Chain A"/>
    <property type="match status" value="1"/>
</dbReference>
<dbReference type="Pfam" id="PF00535">
    <property type="entry name" value="Glycos_transf_2"/>
    <property type="match status" value="1"/>
</dbReference>
<keyword evidence="2 10" id="KW-0328">Glycosyltransferase</keyword>
<dbReference type="SUPFAM" id="SSF53448">
    <property type="entry name" value="Nucleotide-diphospho-sugar transferases"/>
    <property type="match status" value="1"/>
</dbReference>
<evidence type="ECO:0000256" key="4">
    <source>
        <dbReference type="ARBA" id="ARBA00022692"/>
    </source>
</evidence>
<dbReference type="InterPro" id="IPR050256">
    <property type="entry name" value="Glycosyltransferase_2"/>
</dbReference>
<proteinExistence type="predicted"/>